<dbReference type="Pfam" id="PF06580">
    <property type="entry name" value="His_kinase"/>
    <property type="match status" value="1"/>
</dbReference>
<dbReference type="Gene3D" id="2.130.10.10">
    <property type="entry name" value="YVTN repeat-like/Quinoprotein amine dehydrogenase"/>
    <property type="match status" value="2"/>
</dbReference>
<feature type="domain" description="Signal transduction histidine kinase internal region" evidence="3">
    <location>
        <begin position="760"/>
        <end position="839"/>
    </location>
</feature>
<keyword evidence="1" id="KW-0472">Membrane</keyword>
<dbReference type="PANTHER" id="PTHR34220:SF7">
    <property type="entry name" value="SENSOR HISTIDINE KINASE YPDA"/>
    <property type="match status" value="1"/>
</dbReference>
<evidence type="ECO:0000313" key="5">
    <source>
        <dbReference type="Proteomes" id="UP000251889"/>
    </source>
</evidence>
<dbReference type="EMBL" id="QMFY01000014">
    <property type="protein sequence ID" value="RAV98866.1"/>
    <property type="molecule type" value="Genomic_DNA"/>
</dbReference>
<dbReference type="SUPFAM" id="SSF63829">
    <property type="entry name" value="Calcium-dependent phosphotriesterase"/>
    <property type="match status" value="2"/>
</dbReference>
<dbReference type="PANTHER" id="PTHR34220">
    <property type="entry name" value="SENSOR HISTIDINE KINASE YPDA"/>
    <property type="match status" value="1"/>
</dbReference>
<dbReference type="InterPro" id="IPR036890">
    <property type="entry name" value="HATPase_C_sf"/>
</dbReference>
<dbReference type="InterPro" id="IPR011110">
    <property type="entry name" value="Reg_prop"/>
</dbReference>
<protein>
    <recommendedName>
        <fullName evidence="6">Signal transduction histidine kinase internal region domain-containing protein</fullName>
    </recommendedName>
</protein>
<dbReference type="InterPro" id="IPR010559">
    <property type="entry name" value="Sig_transdc_His_kin_internal"/>
</dbReference>
<dbReference type="GO" id="GO:0000155">
    <property type="term" value="F:phosphorelay sensor kinase activity"/>
    <property type="evidence" value="ECO:0007669"/>
    <property type="project" value="InterPro"/>
</dbReference>
<evidence type="ECO:0000259" key="2">
    <source>
        <dbReference type="Pfam" id="PF02518"/>
    </source>
</evidence>
<keyword evidence="5" id="KW-1185">Reference proteome</keyword>
<gene>
    <name evidence="4" type="ORF">DQQ10_21420</name>
</gene>
<proteinExistence type="predicted"/>
<dbReference type="Pfam" id="PF07494">
    <property type="entry name" value="Reg_prop"/>
    <property type="match status" value="1"/>
</dbReference>
<dbReference type="Pfam" id="PF02518">
    <property type="entry name" value="HATPase_c"/>
    <property type="match status" value="1"/>
</dbReference>
<evidence type="ECO:0000313" key="4">
    <source>
        <dbReference type="EMBL" id="RAV98866.1"/>
    </source>
</evidence>
<dbReference type="InterPro" id="IPR003594">
    <property type="entry name" value="HATPase_dom"/>
</dbReference>
<feature type="domain" description="Histidine kinase/HSP90-like ATPase" evidence="2">
    <location>
        <begin position="859"/>
        <end position="965"/>
    </location>
</feature>
<comment type="caution">
    <text evidence="4">The sequence shown here is derived from an EMBL/GenBank/DDBJ whole genome shotgun (WGS) entry which is preliminary data.</text>
</comment>
<name>A0A364XZ36_9BACT</name>
<dbReference type="InterPro" id="IPR050640">
    <property type="entry name" value="Bact_2-comp_sensor_kinase"/>
</dbReference>
<sequence length="967" mass="110137">MNLNKCLFTFCVLVIWAGNSTLGQERPMIKFTPSDGLGHAVVYRITQDRDGIIWFSTDNGLTRYDGETFENFTASDGLGSNFIFSLHQNDTSLLVAAYGQGIAAYHADENRFNALPQTHAVKHPIDFMSAANKLFVVDRDKQMYALTQNGIKPIPVKIRDVSELLGVYQIMTLPLIGVTIAYSHGLAQFDVYQNKFEAIPLRGFPPLSGAYSMVRVDDERVLVAADDGIYEVNITRRNAKLFMKGSFKNHSRALFKDRQGNFWITSLNGELWFCSGDLAKQERLHQGVIINQIFQDAADNVWLATYGEGVFCFPAMYIRSYHSPRGMLVTDLQIYPDLGQPLILSSNFFATLIPQNSALTITDTKSEFPAVLKKKVVVALLDTTYDEVFAAGTYIYRQQSSRIDSIKSIAAVSCLQRTTKGDLLVGTGRGLLKIDSSFRNSVVIDELRQRKVRALGQDANGVLLVGTDDGLFIGNNNRWTRLSMDEGLPNNHINTLHSDRWNTGFWIGTNEGLAFLDQKHRVTTFKHPFARQRCNAIVTDNNGTVWVATNQGLVAINKGRFELYTNVDGFPSDIIKLVYDHDLQRLYALSWNNLTAIDLKYFWHAHRDTGSANLLFKEINFEGQVFRNTDKVNLETSANYATLEYSVPYYQNRKQWRIRYRVNAERPQVFDSKTTVAMYEIPYGESKIVFQIIDFNNQVLAARTLTVYNPIPLVREAWFLIFMTIAFVAAVVWVTRYFVRRKNLQKEMVLLAIQQQMDLEHKALNNMLSPHFLNNAINSIQTFVTRNDQRSTLSYLSKFAKLMRANLELLENSVVPLKKEIRNLELYLTFETLRFEGRLSYEITQDEKIDADSVSLPSLILQPFVENAIWHGILPKEEKGQLWICISNIDDKLYITIDDNGIGILASMAMRKTTTDDKPSRGLAIVEKRFAVMNRIRTGHSFKIIDRSKLDMRLSGTRVEIWLPMLS</sequence>
<dbReference type="Gene3D" id="3.30.565.10">
    <property type="entry name" value="Histidine kinase-like ATPase, C-terminal domain"/>
    <property type="match status" value="1"/>
</dbReference>
<organism evidence="4 5">
    <name type="scientific">Pseudochryseolinea flava</name>
    <dbReference type="NCBI Taxonomy" id="2059302"/>
    <lineage>
        <taxon>Bacteria</taxon>
        <taxon>Pseudomonadati</taxon>
        <taxon>Bacteroidota</taxon>
        <taxon>Cytophagia</taxon>
        <taxon>Cytophagales</taxon>
        <taxon>Fulvivirgaceae</taxon>
        <taxon>Pseudochryseolinea</taxon>
    </lineage>
</organism>
<dbReference type="AlphaFoldDB" id="A0A364XZ36"/>
<reference evidence="4 5" key="1">
    <citation type="submission" date="2018-06" db="EMBL/GenBank/DDBJ databases">
        <title>Chryseolinea flavus sp. nov., a member of the phylum Bacteroidetes isolated from soil.</title>
        <authorList>
            <person name="Li Y."/>
            <person name="Wang J."/>
        </authorList>
    </citation>
    <scope>NUCLEOTIDE SEQUENCE [LARGE SCALE GENOMIC DNA]</scope>
    <source>
        <strain evidence="4 5">SDU1-6</strain>
    </source>
</reference>
<dbReference type="SUPFAM" id="SSF55874">
    <property type="entry name" value="ATPase domain of HSP90 chaperone/DNA topoisomerase II/histidine kinase"/>
    <property type="match status" value="1"/>
</dbReference>
<dbReference type="RefSeq" id="WP_112748975.1">
    <property type="nucleotide sequence ID" value="NZ_QMFY01000014.1"/>
</dbReference>
<evidence type="ECO:0000259" key="3">
    <source>
        <dbReference type="Pfam" id="PF06580"/>
    </source>
</evidence>
<feature type="transmembrane region" description="Helical" evidence="1">
    <location>
        <begin position="717"/>
        <end position="739"/>
    </location>
</feature>
<dbReference type="OrthoDB" id="9809670at2"/>
<dbReference type="InterPro" id="IPR015943">
    <property type="entry name" value="WD40/YVTN_repeat-like_dom_sf"/>
</dbReference>
<dbReference type="GO" id="GO:0016020">
    <property type="term" value="C:membrane"/>
    <property type="evidence" value="ECO:0007669"/>
    <property type="project" value="InterPro"/>
</dbReference>
<accession>A0A364XZ36</accession>
<keyword evidence="1" id="KW-1133">Transmembrane helix</keyword>
<evidence type="ECO:0008006" key="6">
    <source>
        <dbReference type="Google" id="ProtNLM"/>
    </source>
</evidence>
<dbReference type="Proteomes" id="UP000251889">
    <property type="component" value="Unassembled WGS sequence"/>
</dbReference>
<evidence type="ECO:0000256" key="1">
    <source>
        <dbReference type="SAM" id="Phobius"/>
    </source>
</evidence>
<keyword evidence="1" id="KW-0812">Transmembrane</keyword>